<dbReference type="PRINTS" id="PR00133">
    <property type="entry name" value="GLHYDRLASE3"/>
</dbReference>
<dbReference type="InterPro" id="IPR050288">
    <property type="entry name" value="Cellulose_deg_GH3"/>
</dbReference>
<evidence type="ECO:0000259" key="3">
    <source>
        <dbReference type="PROSITE" id="PS51820"/>
    </source>
</evidence>
<keyword evidence="5" id="KW-1185">Reference proteome</keyword>
<dbReference type="PROSITE" id="PS51820">
    <property type="entry name" value="PA14"/>
    <property type="match status" value="1"/>
</dbReference>
<name>A0A5C4LSN9_9PSEU</name>
<dbReference type="SUPFAM" id="SSF51445">
    <property type="entry name" value="(Trans)glycosidases"/>
    <property type="match status" value="1"/>
</dbReference>
<dbReference type="InterPro" id="IPR002772">
    <property type="entry name" value="Glyco_hydro_3_C"/>
</dbReference>
<accession>A0A5C4LSN9</accession>
<keyword evidence="2 4" id="KW-0378">Hydrolase</keyword>
<proteinExistence type="inferred from homology"/>
<dbReference type="OrthoDB" id="3187421at2"/>
<comment type="similarity">
    <text evidence="1">Belongs to the glycosyl hydrolase 3 family.</text>
</comment>
<feature type="domain" description="PA14" evidence="3">
    <location>
        <begin position="390"/>
        <end position="534"/>
    </location>
</feature>
<dbReference type="SMART" id="SM00758">
    <property type="entry name" value="PA14"/>
    <property type="match status" value="1"/>
</dbReference>
<protein>
    <submittedName>
        <fullName evidence="4">Glycosyl hydrolase</fullName>
    </submittedName>
</protein>
<dbReference type="InterPro" id="IPR011658">
    <property type="entry name" value="PA14_dom"/>
</dbReference>
<comment type="caution">
    <text evidence="4">The sequence shown here is derived from an EMBL/GenBank/DDBJ whole genome shotgun (WGS) entry which is preliminary data.</text>
</comment>
<dbReference type="InterPro" id="IPR036962">
    <property type="entry name" value="Glyco_hydro_3_N_sf"/>
</dbReference>
<dbReference type="InterPro" id="IPR026891">
    <property type="entry name" value="Fn3-like"/>
</dbReference>
<dbReference type="InterPro" id="IPR001764">
    <property type="entry name" value="Glyco_hydro_3_N"/>
</dbReference>
<dbReference type="AlphaFoldDB" id="A0A5C4LSN9"/>
<dbReference type="EMBL" id="VDFW01000038">
    <property type="protein sequence ID" value="TNC20996.1"/>
    <property type="molecule type" value="Genomic_DNA"/>
</dbReference>
<dbReference type="PANTHER" id="PTHR42715">
    <property type="entry name" value="BETA-GLUCOSIDASE"/>
    <property type="match status" value="1"/>
</dbReference>
<evidence type="ECO:0000313" key="4">
    <source>
        <dbReference type="EMBL" id="TNC20996.1"/>
    </source>
</evidence>
<dbReference type="Pfam" id="PF14310">
    <property type="entry name" value="Fn3-like"/>
    <property type="match status" value="1"/>
</dbReference>
<dbReference type="PANTHER" id="PTHR42715:SF10">
    <property type="entry name" value="BETA-GLUCOSIDASE"/>
    <property type="match status" value="1"/>
</dbReference>
<dbReference type="Pfam" id="PF00933">
    <property type="entry name" value="Glyco_hydro_3"/>
    <property type="match status" value="1"/>
</dbReference>
<evidence type="ECO:0000256" key="2">
    <source>
        <dbReference type="ARBA" id="ARBA00022801"/>
    </source>
</evidence>
<dbReference type="InterPro" id="IPR017853">
    <property type="entry name" value="GH"/>
</dbReference>
<organism evidence="4 5">
    <name type="scientific">Amycolatopsis alkalitolerans</name>
    <dbReference type="NCBI Taxonomy" id="2547244"/>
    <lineage>
        <taxon>Bacteria</taxon>
        <taxon>Bacillati</taxon>
        <taxon>Actinomycetota</taxon>
        <taxon>Actinomycetes</taxon>
        <taxon>Pseudonocardiales</taxon>
        <taxon>Pseudonocardiaceae</taxon>
        <taxon>Amycolatopsis</taxon>
    </lineage>
</organism>
<dbReference type="SMART" id="SM01217">
    <property type="entry name" value="Fn3_like"/>
    <property type="match status" value="1"/>
</dbReference>
<dbReference type="Gene3D" id="2.60.120.260">
    <property type="entry name" value="Galactose-binding domain-like"/>
    <property type="match status" value="1"/>
</dbReference>
<reference evidence="4 5" key="1">
    <citation type="submission" date="2019-06" db="EMBL/GenBank/DDBJ databases">
        <title>Amycolatopsis alkalitolerans sp. nov., isolated from Gastrodia elata Blume.</title>
        <authorList>
            <person name="Narsing Rao M.P."/>
            <person name="Li W.J."/>
        </authorList>
    </citation>
    <scope>NUCLEOTIDE SEQUENCE [LARGE SCALE GENOMIC DNA]</scope>
    <source>
        <strain evidence="4 5">SYSUP0005</strain>
    </source>
</reference>
<dbReference type="Proteomes" id="UP000305546">
    <property type="component" value="Unassembled WGS sequence"/>
</dbReference>
<dbReference type="SUPFAM" id="SSF52279">
    <property type="entry name" value="Beta-D-glucan exohydrolase, C-terminal domain"/>
    <property type="match status" value="1"/>
</dbReference>
<dbReference type="Gene3D" id="3.20.20.300">
    <property type="entry name" value="Glycoside hydrolase, family 3, N-terminal domain"/>
    <property type="match status" value="1"/>
</dbReference>
<dbReference type="Gene3D" id="3.40.50.1700">
    <property type="entry name" value="Glycoside hydrolase family 3 C-terminal domain"/>
    <property type="match status" value="1"/>
</dbReference>
<sequence length="817" mass="86253">MGRTILPERLALDQKIRLLTGASFWRTQAEPAAGLRSMLMSDGPSGARGEYLDERDPSLNLPSATALAATWDVAFAERYAAVLAGEARRKGVHGLLGPTINLHRSPLGGRHFECFAEDPLLSGALAAAFVRGLQRHGVAAVPKHYVANDSENDRHTVDVRADERTLREVYLLPFEMAVVEGGAWAIMSAYNGVNGNPMTENSLLRSPLADEWGFEGPVISDWTAVRSTEASALAGQDLVMPGPDGPWGEALAEAVRAGRVPESVIDEKVRRILWLAEKVGALGEEGASPTAPPPGTFAREAAAEGMVLLRNERDELPWGSVGSIAVSGQAATVARTQGGGSARVIPPAVVTALRGVREALPGAGIRYDTGAVITDGPQPLPLNRLVNPVTGEPGVRTRFLDAAGDEVATDDRFSTDLLFFGTSPAGAVTLEVTTRYRPETTGPTRLSVAAAGRTTLSVDGVAAVTADLTGDMLGAGLFAPPATSGDAELTAGKEVELRVVHDLAARTTRSGSISLAFGIEPVVDDPDAEIARAVESARTAQVALVVVGTTGRVETEGVDRTSLALPGRQDDLVRAVAAVNPRTVVVVNSGAPVLMPWRDEVAAVLLTWFPGQEFGHALADVLLGAAEPGGRLPTTWPAIEADVPVLSTEPVDGVLDYAEGVHIGYRAWLRAGREPGYAFGHGLGYTSWRFDELDLPESVPAGEELTIAVRLTNTGARAGKQIVQVYLSRPESEVDRPVRWLAGFAAVRAEPGEAMEARVRVGARALSHWDGGWRAEPGAFQVHAGTSSDDTPLSGKVELVPQRGRAPLPTPRIPKGR</sequence>
<gene>
    <name evidence="4" type="ORF">FG385_29555</name>
</gene>
<evidence type="ECO:0000256" key="1">
    <source>
        <dbReference type="ARBA" id="ARBA00005336"/>
    </source>
</evidence>
<dbReference type="GO" id="GO:0004553">
    <property type="term" value="F:hydrolase activity, hydrolyzing O-glycosyl compounds"/>
    <property type="evidence" value="ECO:0007669"/>
    <property type="project" value="InterPro"/>
</dbReference>
<dbReference type="Pfam" id="PF01915">
    <property type="entry name" value="Glyco_hydro_3_C"/>
    <property type="match status" value="1"/>
</dbReference>
<dbReference type="InterPro" id="IPR036881">
    <property type="entry name" value="Glyco_hydro_3_C_sf"/>
</dbReference>
<dbReference type="InterPro" id="IPR013783">
    <property type="entry name" value="Ig-like_fold"/>
</dbReference>
<dbReference type="InterPro" id="IPR037524">
    <property type="entry name" value="PA14/GLEYA"/>
</dbReference>
<dbReference type="GO" id="GO:0005975">
    <property type="term" value="P:carbohydrate metabolic process"/>
    <property type="evidence" value="ECO:0007669"/>
    <property type="project" value="InterPro"/>
</dbReference>
<dbReference type="Gene3D" id="2.60.40.10">
    <property type="entry name" value="Immunoglobulins"/>
    <property type="match status" value="1"/>
</dbReference>
<evidence type="ECO:0000313" key="5">
    <source>
        <dbReference type="Proteomes" id="UP000305546"/>
    </source>
</evidence>